<evidence type="ECO:0000256" key="3">
    <source>
        <dbReference type="SAM" id="Phobius"/>
    </source>
</evidence>
<name>A0ABP0T6K9_9BRYO</name>
<keyword evidence="5" id="KW-1185">Reference proteome</keyword>
<evidence type="ECO:0000313" key="5">
    <source>
        <dbReference type="Proteomes" id="UP001497512"/>
    </source>
</evidence>
<keyword evidence="1" id="KW-0175">Coiled coil</keyword>
<keyword evidence="3" id="KW-0812">Transmembrane</keyword>
<keyword evidence="3" id="KW-1133">Transmembrane helix</keyword>
<reference evidence="4" key="1">
    <citation type="submission" date="2024-02" db="EMBL/GenBank/DDBJ databases">
        <authorList>
            <consortium name="ELIXIR-Norway"/>
            <consortium name="Elixir Norway"/>
        </authorList>
    </citation>
    <scope>NUCLEOTIDE SEQUENCE</scope>
</reference>
<gene>
    <name evidence="4" type="ORF">CSSPTR1EN2_LOCUS23967</name>
</gene>
<protein>
    <submittedName>
        <fullName evidence="4">Uncharacterized protein</fullName>
    </submittedName>
</protein>
<keyword evidence="3" id="KW-0472">Membrane</keyword>
<accession>A0ABP0T6K9</accession>
<organism evidence="4 5">
    <name type="scientific">Sphagnum troendelagicum</name>
    <dbReference type="NCBI Taxonomy" id="128251"/>
    <lineage>
        <taxon>Eukaryota</taxon>
        <taxon>Viridiplantae</taxon>
        <taxon>Streptophyta</taxon>
        <taxon>Embryophyta</taxon>
        <taxon>Bryophyta</taxon>
        <taxon>Sphagnophytina</taxon>
        <taxon>Sphagnopsida</taxon>
        <taxon>Sphagnales</taxon>
        <taxon>Sphagnaceae</taxon>
        <taxon>Sphagnum</taxon>
    </lineage>
</organism>
<evidence type="ECO:0000256" key="1">
    <source>
        <dbReference type="SAM" id="Coils"/>
    </source>
</evidence>
<dbReference type="EMBL" id="CAXANX010000008">
    <property type="protein sequence ID" value="CAK9188679.1"/>
    <property type="molecule type" value="Genomic_DNA"/>
</dbReference>
<feature type="compositionally biased region" description="Polar residues" evidence="2">
    <location>
        <begin position="239"/>
        <end position="265"/>
    </location>
</feature>
<feature type="coiled-coil region" evidence="1">
    <location>
        <begin position="5"/>
        <end position="39"/>
    </location>
</feature>
<comment type="caution">
    <text evidence="4">The sequence shown here is derived from an EMBL/GenBank/DDBJ whole genome shotgun (WGS) entry which is preliminary data.</text>
</comment>
<feature type="region of interest" description="Disordered" evidence="2">
    <location>
        <begin position="237"/>
        <end position="275"/>
    </location>
</feature>
<evidence type="ECO:0000313" key="4">
    <source>
        <dbReference type="EMBL" id="CAK9188679.1"/>
    </source>
</evidence>
<feature type="transmembrane region" description="Helical" evidence="3">
    <location>
        <begin position="31"/>
        <end position="64"/>
    </location>
</feature>
<sequence length="275" mass="31029">MKQASDRAMHEEKQAQAELDSLRSRLQNAEIALRFAQVALAGAVAASLFGVIATIGLTSVVAAAQVAVSGLRTKVTNAETRISQATFKRDQAISSYDLARTEKRQAQTYLDGQKRILETNKDQWKRQIEVKNAAKQEVDQQTQIVQKSTSNLTESERLLAVAKEQRTTKTNEFHEDQAQVQKQSIQCGQLKIELDDLRKRQTLAQQAFVNAENALTKAQTRFQKANANLRSFNEELNNKQRSVRQTEVSRAQKQTHTQKNKSNMLPNKKLHNKSK</sequence>
<proteinExistence type="predicted"/>
<evidence type="ECO:0000256" key="2">
    <source>
        <dbReference type="SAM" id="MobiDB-lite"/>
    </source>
</evidence>
<dbReference type="Proteomes" id="UP001497512">
    <property type="component" value="Unassembled WGS sequence"/>
</dbReference>